<sequence>MNRITVLLGALIILFITSCDIKKNKDVKPETFLKIYDHSDITSEYIPYDIQQTADEGFLILGGRKVAESPFKGVYVMKTDKDGNFVSEQNVPSDYVNPVNQLVKVGNQVFFFCMDRLSLEAKLMKIDEAGLASEVAGLGLLYPLSASLNGDNNSLTLLSYNREDKRTVVSRISTSGAILNQKSFDIGFGDFDAEQSIIEHLSGQGKHLPFFCGQLNNNTYYFNAFYRYTLSLVFFDMLSTDRTPRVGLVQGYQDERVISSLVFKGNGFAISRFAYGDNFFIPNVTLNYAPNAVSSSSDIPGNKMFELKPDANVVLKNCALNNGNTLVYGSDTKSGQIALYFYDVNSGMLLGNKYLGSMNPYTLAGYTVANDKSLVVAGTTWIAGRFPRICIFKVSKEELDEAM</sequence>
<dbReference type="AlphaFoldDB" id="A0A098LEW1"/>
<organism evidence="1 2">
    <name type="scientific">Sporocytophaga myxococcoides</name>
    <dbReference type="NCBI Taxonomy" id="153721"/>
    <lineage>
        <taxon>Bacteria</taxon>
        <taxon>Pseudomonadati</taxon>
        <taxon>Bacteroidota</taxon>
        <taxon>Cytophagia</taxon>
        <taxon>Cytophagales</taxon>
        <taxon>Cytophagaceae</taxon>
        <taxon>Sporocytophaga</taxon>
    </lineage>
</organism>
<dbReference type="Proteomes" id="UP000030185">
    <property type="component" value="Unassembled WGS sequence"/>
</dbReference>
<accession>A0A098LEW1</accession>
<evidence type="ECO:0000313" key="1">
    <source>
        <dbReference type="EMBL" id="GAL85486.1"/>
    </source>
</evidence>
<evidence type="ECO:0000313" key="2">
    <source>
        <dbReference type="Proteomes" id="UP000030185"/>
    </source>
</evidence>
<dbReference type="STRING" id="153721.MYP_2715"/>
<gene>
    <name evidence="1" type="ORF">MYP_2715</name>
</gene>
<evidence type="ECO:0008006" key="3">
    <source>
        <dbReference type="Google" id="ProtNLM"/>
    </source>
</evidence>
<dbReference type="eggNOG" id="ENOG502ZAAM">
    <property type="taxonomic scope" value="Bacteria"/>
</dbReference>
<protein>
    <recommendedName>
        <fullName evidence="3">Lipoprotein</fullName>
    </recommendedName>
</protein>
<comment type="caution">
    <text evidence="1">The sequence shown here is derived from an EMBL/GenBank/DDBJ whole genome shotgun (WGS) entry which is preliminary data.</text>
</comment>
<dbReference type="PROSITE" id="PS51257">
    <property type="entry name" value="PROKAR_LIPOPROTEIN"/>
    <property type="match status" value="1"/>
</dbReference>
<reference evidence="1 2" key="1">
    <citation type="submission" date="2014-09" db="EMBL/GenBank/DDBJ databases">
        <title>Sporocytophaga myxococcoides PG-01 genome sequencing.</title>
        <authorList>
            <person name="Liu L."/>
            <person name="Gao P.J."/>
            <person name="Chen G.J."/>
            <person name="Wang L.S."/>
        </authorList>
    </citation>
    <scope>NUCLEOTIDE SEQUENCE [LARGE SCALE GENOMIC DNA]</scope>
    <source>
        <strain evidence="1 2">PG-01</strain>
    </source>
</reference>
<keyword evidence="2" id="KW-1185">Reference proteome</keyword>
<dbReference type="EMBL" id="BBLT01000005">
    <property type="protein sequence ID" value="GAL85486.1"/>
    <property type="molecule type" value="Genomic_DNA"/>
</dbReference>
<proteinExistence type="predicted"/>
<name>A0A098LEW1_9BACT</name>